<dbReference type="AlphaFoldDB" id="A0A1L9RXX2"/>
<dbReference type="RefSeq" id="XP_040693419.1">
    <property type="nucleotide sequence ID" value="XM_040830479.1"/>
</dbReference>
<dbReference type="Proteomes" id="UP000184383">
    <property type="component" value="Unassembled WGS sequence"/>
</dbReference>
<sequence length="439" mass="49961">MSNRNSQRFQAREATAAPPSNPPLQGTITNPLKAFLDEGTLNTKKTFRNFTTFLDLKHNYHNEFLSTVWDHVELQGYTWKDLAEHESERKACALGFLRVHGKKYWGTDANRRKYLMADSLLDPEALYMYPERKEELTRTLVILLEKKAKAKVKDHRQSLATKNNDTPSSPSKFRGLPTPTPASDLPKKAQPRYPSTFNTPGLSDNGRGRKRDREPSEDLGTLFERFNPKKEVSSTRSLDRGKSVGPGDRTIRPFSSIALDDTRGRSVPAKKRRTEENDDVVILDKPVIPNLNGQLSDSSDSSTDDIQEIETVEKIPVDLHHCHDKTKFLVTATTQRDMAPVWVPFQRFDTASAFLDRMVEECGLREWDPSAQLNAGIWASPVKAASIKFEWSGFYIRVRTGMDKDWNFVMRELQKAWKKDAGAENVHAAFRISVMLHVV</sequence>
<feature type="region of interest" description="Disordered" evidence="1">
    <location>
        <begin position="153"/>
        <end position="277"/>
    </location>
</feature>
<feature type="compositionally biased region" description="Polar residues" evidence="1">
    <location>
        <begin position="193"/>
        <end position="202"/>
    </location>
</feature>
<evidence type="ECO:0000313" key="3">
    <source>
        <dbReference type="Proteomes" id="UP000184383"/>
    </source>
</evidence>
<gene>
    <name evidence="2" type="ORF">ASPWEDRAFT_169569</name>
</gene>
<feature type="region of interest" description="Disordered" evidence="1">
    <location>
        <begin position="1"/>
        <end position="29"/>
    </location>
</feature>
<evidence type="ECO:0000313" key="2">
    <source>
        <dbReference type="EMBL" id="OJJ39743.1"/>
    </source>
</evidence>
<keyword evidence="3" id="KW-1185">Reference proteome</keyword>
<dbReference type="OrthoDB" id="5425806at2759"/>
<evidence type="ECO:0000256" key="1">
    <source>
        <dbReference type="SAM" id="MobiDB-lite"/>
    </source>
</evidence>
<organism evidence="2 3">
    <name type="scientific">Aspergillus wentii DTO 134E9</name>
    <dbReference type="NCBI Taxonomy" id="1073089"/>
    <lineage>
        <taxon>Eukaryota</taxon>
        <taxon>Fungi</taxon>
        <taxon>Dikarya</taxon>
        <taxon>Ascomycota</taxon>
        <taxon>Pezizomycotina</taxon>
        <taxon>Eurotiomycetes</taxon>
        <taxon>Eurotiomycetidae</taxon>
        <taxon>Eurotiales</taxon>
        <taxon>Aspergillaceae</taxon>
        <taxon>Aspergillus</taxon>
        <taxon>Aspergillus subgen. Cremei</taxon>
    </lineage>
</organism>
<feature type="compositionally biased region" description="Polar residues" evidence="1">
    <location>
        <begin position="158"/>
        <end position="171"/>
    </location>
</feature>
<proteinExistence type="predicted"/>
<accession>A0A1L9RXX2</accession>
<feature type="compositionally biased region" description="Basic and acidic residues" evidence="1">
    <location>
        <begin position="226"/>
        <end position="242"/>
    </location>
</feature>
<dbReference type="VEuPathDB" id="FungiDB:ASPWEDRAFT_169569"/>
<protein>
    <submittedName>
        <fullName evidence="2">Uncharacterized protein</fullName>
    </submittedName>
</protein>
<dbReference type="STRING" id="1073089.A0A1L9RXX2"/>
<reference evidence="3" key="1">
    <citation type="journal article" date="2017" name="Genome Biol.">
        <title>Comparative genomics reveals high biological diversity and specific adaptations in the industrially and medically important fungal genus Aspergillus.</title>
        <authorList>
            <person name="de Vries R.P."/>
            <person name="Riley R."/>
            <person name="Wiebenga A."/>
            <person name="Aguilar-Osorio G."/>
            <person name="Amillis S."/>
            <person name="Uchima C.A."/>
            <person name="Anderluh G."/>
            <person name="Asadollahi M."/>
            <person name="Askin M."/>
            <person name="Barry K."/>
            <person name="Battaglia E."/>
            <person name="Bayram O."/>
            <person name="Benocci T."/>
            <person name="Braus-Stromeyer S.A."/>
            <person name="Caldana C."/>
            <person name="Canovas D."/>
            <person name="Cerqueira G.C."/>
            <person name="Chen F."/>
            <person name="Chen W."/>
            <person name="Choi C."/>
            <person name="Clum A."/>
            <person name="Dos Santos R.A."/>
            <person name="Damasio A.R."/>
            <person name="Diallinas G."/>
            <person name="Emri T."/>
            <person name="Fekete E."/>
            <person name="Flipphi M."/>
            <person name="Freyberg S."/>
            <person name="Gallo A."/>
            <person name="Gournas C."/>
            <person name="Habgood R."/>
            <person name="Hainaut M."/>
            <person name="Harispe M.L."/>
            <person name="Henrissat B."/>
            <person name="Hilden K.S."/>
            <person name="Hope R."/>
            <person name="Hossain A."/>
            <person name="Karabika E."/>
            <person name="Karaffa L."/>
            <person name="Karanyi Z."/>
            <person name="Krasevec N."/>
            <person name="Kuo A."/>
            <person name="Kusch H."/>
            <person name="LaButti K."/>
            <person name="Lagendijk E.L."/>
            <person name="Lapidus A."/>
            <person name="Levasseur A."/>
            <person name="Lindquist E."/>
            <person name="Lipzen A."/>
            <person name="Logrieco A.F."/>
            <person name="MacCabe A."/>
            <person name="Maekelae M.R."/>
            <person name="Malavazi I."/>
            <person name="Melin P."/>
            <person name="Meyer V."/>
            <person name="Mielnichuk N."/>
            <person name="Miskei M."/>
            <person name="Molnar A.P."/>
            <person name="Mule G."/>
            <person name="Ngan C.Y."/>
            <person name="Orejas M."/>
            <person name="Orosz E."/>
            <person name="Ouedraogo J.P."/>
            <person name="Overkamp K.M."/>
            <person name="Park H.-S."/>
            <person name="Perrone G."/>
            <person name="Piumi F."/>
            <person name="Punt P.J."/>
            <person name="Ram A.F."/>
            <person name="Ramon A."/>
            <person name="Rauscher S."/>
            <person name="Record E."/>
            <person name="Riano-Pachon D.M."/>
            <person name="Robert V."/>
            <person name="Roehrig J."/>
            <person name="Ruller R."/>
            <person name="Salamov A."/>
            <person name="Salih N.S."/>
            <person name="Samson R.A."/>
            <person name="Sandor E."/>
            <person name="Sanguinetti M."/>
            <person name="Schuetze T."/>
            <person name="Sepcic K."/>
            <person name="Shelest E."/>
            <person name="Sherlock G."/>
            <person name="Sophianopoulou V."/>
            <person name="Squina F.M."/>
            <person name="Sun H."/>
            <person name="Susca A."/>
            <person name="Todd R.B."/>
            <person name="Tsang A."/>
            <person name="Unkles S.E."/>
            <person name="van de Wiele N."/>
            <person name="van Rossen-Uffink D."/>
            <person name="Oliveira J.V."/>
            <person name="Vesth T.C."/>
            <person name="Visser J."/>
            <person name="Yu J.-H."/>
            <person name="Zhou M."/>
            <person name="Andersen M.R."/>
            <person name="Archer D.B."/>
            <person name="Baker S.E."/>
            <person name="Benoit I."/>
            <person name="Brakhage A.A."/>
            <person name="Braus G.H."/>
            <person name="Fischer R."/>
            <person name="Frisvad J.C."/>
            <person name="Goldman G.H."/>
            <person name="Houbraken J."/>
            <person name="Oakley B."/>
            <person name="Pocsi I."/>
            <person name="Scazzocchio C."/>
            <person name="Seiboth B."/>
            <person name="vanKuyk P.A."/>
            <person name="Wortman J."/>
            <person name="Dyer P.S."/>
            <person name="Grigoriev I.V."/>
        </authorList>
    </citation>
    <scope>NUCLEOTIDE SEQUENCE [LARGE SCALE GENOMIC DNA]</scope>
    <source>
        <strain evidence="3">DTO 134E9</strain>
    </source>
</reference>
<dbReference type="GeneID" id="63746327"/>
<name>A0A1L9RXX2_ASPWE</name>
<dbReference type="EMBL" id="KV878210">
    <property type="protein sequence ID" value="OJJ39743.1"/>
    <property type="molecule type" value="Genomic_DNA"/>
</dbReference>